<dbReference type="AlphaFoldDB" id="A0A7R8ZXW8"/>
<evidence type="ECO:0008006" key="6">
    <source>
        <dbReference type="Google" id="ProtNLM"/>
    </source>
</evidence>
<protein>
    <recommendedName>
        <fullName evidence="6">F-box domain-containing protein</fullName>
    </recommendedName>
</protein>
<dbReference type="InterPro" id="IPR057207">
    <property type="entry name" value="FBXL15_LRR"/>
</dbReference>
<dbReference type="PANTHER" id="PTHR13318">
    <property type="entry name" value="PARTNER OF PAIRED, ISOFORM B-RELATED"/>
    <property type="match status" value="1"/>
</dbReference>
<proteinExistence type="predicted"/>
<keyword evidence="5" id="KW-1185">Reference proteome</keyword>
<dbReference type="GO" id="GO:0031146">
    <property type="term" value="P:SCF-dependent proteasomal ubiquitin-dependent protein catabolic process"/>
    <property type="evidence" value="ECO:0007669"/>
    <property type="project" value="TreeGrafter"/>
</dbReference>
<feature type="domain" description="F-box" evidence="2">
    <location>
        <begin position="140"/>
        <end position="177"/>
    </location>
</feature>
<evidence type="ECO:0000259" key="3">
    <source>
        <dbReference type="Pfam" id="PF25372"/>
    </source>
</evidence>
<dbReference type="InterPro" id="IPR001810">
    <property type="entry name" value="F-box_dom"/>
</dbReference>
<dbReference type="InterPro" id="IPR006553">
    <property type="entry name" value="Leu-rich_rpt_Cys-con_subtyp"/>
</dbReference>
<dbReference type="InterPro" id="IPR032675">
    <property type="entry name" value="LRR_dom_sf"/>
</dbReference>
<reference evidence="4" key="1">
    <citation type="submission" date="2020-11" db="EMBL/GenBank/DDBJ databases">
        <authorList>
            <person name="Tran Van P."/>
        </authorList>
    </citation>
    <scope>NUCLEOTIDE SEQUENCE</scope>
</reference>
<name>A0A7R8ZXW8_9CRUS</name>
<accession>A0A7R8ZXW8</accession>
<dbReference type="GO" id="GO:0019005">
    <property type="term" value="C:SCF ubiquitin ligase complex"/>
    <property type="evidence" value="ECO:0007669"/>
    <property type="project" value="TreeGrafter"/>
</dbReference>
<dbReference type="EMBL" id="CAJPEV010000036">
    <property type="protein sequence ID" value="CAG0879256.1"/>
    <property type="molecule type" value="Genomic_DNA"/>
</dbReference>
<dbReference type="CDD" id="cd22122">
    <property type="entry name" value="F-box_JHDM"/>
    <property type="match status" value="1"/>
</dbReference>
<feature type="domain" description="F-box/LRR-repeat protein 15-like leucin rich repeat" evidence="3">
    <location>
        <begin position="274"/>
        <end position="407"/>
    </location>
</feature>
<dbReference type="Pfam" id="PF25372">
    <property type="entry name" value="DUF7885"/>
    <property type="match status" value="1"/>
</dbReference>
<dbReference type="Gene3D" id="1.20.1280.50">
    <property type="match status" value="1"/>
</dbReference>
<feature type="region of interest" description="Disordered" evidence="1">
    <location>
        <begin position="1"/>
        <end position="23"/>
    </location>
</feature>
<evidence type="ECO:0000256" key="1">
    <source>
        <dbReference type="SAM" id="MobiDB-lite"/>
    </source>
</evidence>
<sequence>MKSQKRLHDHHSMAGLSLGHARRHAHRRILHRRLPPNAIHKHMRPKPRIRPQTVKLEKHDISTKVEEPVEELRNGSCIEEELENDAYDCDEDNDNDQSDNALEFPVPSVWRKDLKRPLYVVRPASLEDDENELVLNRTAMVCVFQYLKRPELAVCMQVCRDWNRWCLDPKLWYSMDLSQQKITQHTLQGIVRCQPTRLDLSWSFITGNQLRWLLPRLPQLKELQLVGLPWNTVKSIVTASCPVLSSLNVSYVGGLGDIQFAKMLSQPPDSRPGMVDFSTRLRHLVEIRLAGCDISDSSLEVLASNLSSLAKVDISCCTKIGDAGISRMVSGGLRDRLVYCDAQKCPRVTDKVLTALSSCPNLVHLDLRHCECVSSHSLKLFAADRDGVNVDGKLVTHAKHSHCQRIPSKIRK</sequence>
<organism evidence="4">
    <name type="scientific">Darwinula stevensoni</name>
    <dbReference type="NCBI Taxonomy" id="69355"/>
    <lineage>
        <taxon>Eukaryota</taxon>
        <taxon>Metazoa</taxon>
        <taxon>Ecdysozoa</taxon>
        <taxon>Arthropoda</taxon>
        <taxon>Crustacea</taxon>
        <taxon>Oligostraca</taxon>
        <taxon>Ostracoda</taxon>
        <taxon>Podocopa</taxon>
        <taxon>Podocopida</taxon>
        <taxon>Darwinulocopina</taxon>
        <taxon>Darwinuloidea</taxon>
        <taxon>Darwinulidae</taxon>
        <taxon>Darwinula</taxon>
    </lineage>
</organism>
<dbReference type="SUPFAM" id="SSF52047">
    <property type="entry name" value="RNI-like"/>
    <property type="match status" value="1"/>
</dbReference>
<evidence type="ECO:0000259" key="2">
    <source>
        <dbReference type="Pfam" id="PF12937"/>
    </source>
</evidence>
<gene>
    <name evidence="4" type="ORF">DSTB1V02_LOCUS508</name>
</gene>
<dbReference type="OrthoDB" id="5876800at2759"/>
<evidence type="ECO:0000313" key="5">
    <source>
        <dbReference type="Proteomes" id="UP000677054"/>
    </source>
</evidence>
<evidence type="ECO:0000313" key="4">
    <source>
        <dbReference type="EMBL" id="CAD7240485.1"/>
    </source>
</evidence>
<dbReference type="SMART" id="SM00367">
    <property type="entry name" value="LRR_CC"/>
    <property type="match status" value="3"/>
</dbReference>
<dbReference type="Pfam" id="PF12937">
    <property type="entry name" value="F-box-like"/>
    <property type="match status" value="1"/>
</dbReference>
<dbReference type="Gene3D" id="3.80.10.10">
    <property type="entry name" value="Ribonuclease Inhibitor"/>
    <property type="match status" value="1"/>
</dbReference>
<dbReference type="EMBL" id="LR899553">
    <property type="protein sequence ID" value="CAD7240485.1"/>
    <property type="molecule type" value="Genomic_DNA"/>
</dbReference>
<dbReference type="Proteomes" id="UP000677054">
    <property type="component" value="Unassembled WGS sequence"/>
</dbReference>